<evidence type="ECO:0000313" key="2">
    <source>
        <dbReference type="EMBL" id="KAK3741057.1"/>
    </source>
</evidence>
<sequence length="114" mass="12813">MSTPLGLIHRGEERAFGRHITPTFLLMCRPVPPALSLLEQIDLGRRGYRELVARHTHGTCLSHGAARSTHSSWRQGKRSRARPSYNGDVHKVGLNIPTDQDLQLKYRSGITVTF</sequence>
<reference evidence="2" key="1">
    <citation type="journal article" date="2023" name="G3 (Bethesda)">
        <title>A reference genome for the long-term kleptoplast-retaining sea slug Elysia crispata morphotype clarki.</title>
        <authorList>
            <person name="Eastman K.E."/>
            <person name="Pendleton A.L."/>
            <person name="Shaikh M.A."/>
            <person name="Suttiyut T."/>
            <person name="Ogas R."/>
            <person name="Tomko P."/>
            <person name="Gavelis G."/>
            <person name="Widhalm J.R."/>
            <person name="Wisecaver J.H."/>
        </authorList>
    </citation>
    <scope>NUCLEOTIDE SEQUENCE</scope>
    <source>
        <strain evidence="2">ECLA1</strain>
    </source>
</reference>
<feature type="region of interest" description="Disordered" evidence="1">
    <location>
        <begin position="63"/>
        <end position="86"/>
    </location>
</feature>
<proteinExistence type="predicted"/>
<accession>A0AAE0YCR5</accession>
<dbReference type="Proteomes" id="UP001283361">
    <property type="component" value="Unassembled WGS sequence"/>
</dbReference>
<dbReference type="AlphaFoldDB" id="A0AAE0YCR5"/>
<protein>
    <submittedName>
        <fullName evidence="2">Uncharacterized protein</fullName>
    </submittedName>
</protein>
<gene>
    <name evidence="2" type="ORF">RRG08_005747</name>
</gene>
<evidence type="ECO:0000256" key="1">
    <source>
        <dbReference type="SAM" id="MobiDB-lite"/>
    </source>
</evidence>
<organism evidence="2 3">
    <name type="scientific">Elysia crispata</name>
    <name type="common">lettuce slug</name>
    <dbReference type="NCBI Taxonomy" id="231223"/>
    <lineage>
        <taxon>Eukaryota</taxon>
        <taxon>Metazoa</taxon>
        <taxon>Spiralia</taxon>
        <taxon>Lophotrochozoa</taxon>
        <taxon>Mollusca</taxon>
        <taxon>Gastropoda</taxon>
        <taxon>Heterobranchia</taxon>
        <taxon>Euthyneura</taxon>
        <taxon>Panpulmonata</taxon>
        <taxon>Sacoglossa</taxon>
        <taxon>Placobranchoidea</taxon>
        <taxon>Plakobranchidae</taxon>
        <taxon>Elysia</taxon>
    </lineage>
</organism>
<name>A0AAE0YCR5_9GAST</name>
<keyword evidence="3" id="KW-1185">Reference proteome</keyword>
<comment type="caution">
    <text evidence="2">The sequence shown here is derived from an EMBL/GenBank/DDBJ whole genome shotgun (WGS) entry which is preliminary data.</text>
</comment>
<dbReference type="EMBL" id="JAWDGP010006450">
    <property type="protein sequence ID" value="KAK3741057.1"/>
    <property type="molecule type" value="Genomic_DNA"/>
</dbReference>
<evidence type="ECO:0000313" key="3">
    <source>
        <dbReference type="Proteomes" id="UP001283361"/>
    </source>
</evidence>